<dbReference type="EMBL" id="JBHTNZ010000017">
    <property type="protein sequence ID" value="MFD1462473.1"/>
    <property type="molecule type" value="Genomic_DNA"/>
</dbReference>
<name>A0ABW4DEP4_9BACL</name>
<reference evidence="2" key="1">
    <citation type="journal article" date="2019" name="Int. J. Syst. Evol. Microbiol.">
        <title>The Global Catalogue of Microorganisms (GCM) 10K type strain sequencing project: providing services to taxonomists for standard genome sequencing and annotation.</title>
        <authorList>
            <consortium name="The Broad Institute Genomics Platform"/>
            <consortium name="The Broad Institute Genome Sequencing Center for Infectious Disease"/>
            <person name="Wu L."/>
            <person name="Ma J."/>
        </authorList>
    </citation>
    <scope>NUCLEOTIDE SEQUENCE [LARGE SCALE GENOMIC DNA]</scope>
    <source>
        <strain evidence="2">CCM 9147</strain>
    </source>
</reference>
<evidence type="ECO:0000313" key="2">
    <source>
        <dbReference type="Proteomes" id="UP001597340"/>
    </source>
</evidence>
<comment type="caution">
    <text evidence="1">The sequence shown here is derived from an EMBL/GenBank/DDBJ whole genome shotgun (WGS) entry which is preliminary data.</text>
</comment>
<protein>
    <submittedName>
        <fullName evidence="1">Uncharacterized protein</fullName>
    </submittedName>
</protein>
<dbReference type="RefSeq" id="WP_229523955.1">
    <property type="nucleotide sequence ID" value="NZ_JAFFQR010000043.1"/>
</dbReference>
<organism evidence="1 2">
    <name type="scientific">Paenibacillus farraposensis</name>
    <dbReference type="NCBI Taxonomy" id="2807095"/>
    <lineage>
        <taxon>Bacteria</taxon>
        <taxon>Bacillati</taxon>
        <taxon>Bacillota</taxon>
        <taxon>Bacilli</taxon>
        <taxon>Bacillales</taxon>
        <taxon>Paenibacillaceae</taxon>
        <taxon>Paenibacillus</taxon>
    </lineage>
</organism>
<sequence>MSMKPGMGLDEEITDVIMAITSTNDIKGELGRYRSYSSDPLAAINLWEFASHVFDSVALINCGDAPNQVSRYCSIKDSEIRSLCYNYDGELDGISL</sequence>
<evidence type="ECO:0000313" key="1">
    <source>
        <dbReference type="EMBL" id="MFD1462473.1"/>
    </source>
</evidence>
<dbReference type="Proteomes" id="UP001597340">
    <property type="component" value="Unassembled WGS sequence"/>
</dbReference>
<proteinExistence type="predicted"/>
<accession>A0ABW4DEP4</accession>
<keyword evidence="2" id="KW-1185">Reference proteome</keyword>
<gene>
    <name evidence="1" type="ORF">ACFQ5D_13875</name>
</gene>